<dbReference type="PRINTS" id="PR01438">
    <property type="entry name" value="UNVRSLSTRESS"/>
</dbReference>
<accession>A0AAV3USF6</accession>
<comment type="similarity">
    <text evidence="1">Belongs to the universal stress protein A family.</text>
</comment>
<evidence type="ECO:0000259" key="2">
    <source>
        <dbReference type="Pfam" id="PF00582"/>
    </source>
</evidence>
<evidence type="ECO:0000313" key="3">
    <source>
        <dbReference type="EMBL" id="GAA5066463.1"/>
    </source>
</evidence>
<dbReference type="GeneID" id="68617452"/>
<evidence type="ECO:0000256" key="1">
    <source>
        <dbReference type="ARBA" id="ARBA00008791"/>
    </source>
</evidence>
<dbReference type="Gene3D" id="3.40.50.620">
    <property type="entry name" value="HUPs"/>
    <property type="match status" value="1"/>
</dbReference>
<dbReference type="EMBL" id="BAABKX010000030">
    <property type="protein sequence ID" value="GAA5066463.1"/>
    <property type="molecule type" value="Genomic_DNA"/>
</dbReference>
<dbReference type="SUPFAM" id="SSF52402">
    <property type="entry name" value="Adenine nucleotide alpha hydrolases-like"/>
    <property type="match status" value="1"/>
</dbReference>
<dbReference type="PANTHER" id="PTHR46268:SF6">
    <property type="entry name" value="UNIVERSAL STRESS PROTEIN UP12"/>
    <property type="match status" value="1"/>
</dbReference>
<dbReference type="AlphaFoldDB" id="A0AAV3USF6"/>
<feature type="domain" description="UspA" evidence="2">
    <location>
        <begin position="33"/>
        <end position="169"/>
    </location>
</feature>
<dbReference type="RefSeq" id="WP_227778657.1">
    <property type="nucleotide sequence ID" value="NZ_BAABKX010000030.1"/>
</dbReference>
<dbReference type="CDD" id="cd00293">
    <property type="entry name" value="USP-like"/>
    <property type="match status" value="1"/>
</dbReference>
<dbReference type="Pfam" id="PF00582">
    <property type="entry name" value="Usp"/>
    <property type="match status" value="1"/>
</dbReference>
<dbReference type="Proteomes" id="UP001501729">
    <property type="component" value="Unassembled WGS sequence"/>
</dbReference>
<proteinExistence type="inferred from homology"/>
<protein>
    <submittedName>
        <fullName evidence="3">Universal stress protein</fullName>
    </submittedName>
</protein>
<evidence type="ECO:0000313" key="4">
    <source>
        <dbReference type="Proteomes" id="UP001501729"/>
    </source>
</evidence>
<dbReference type="PANTHER" id="PTHR46268">
    <property type="entry name" value="STRESS RESPONSE PROTEIN NHAX"/>
    <property type="match status" value="1"/>
</dbReference>
<dbReference type="InterPro" id="IPR006016">
    <property type="entry name" value="UspA"/>
</dbReference>
<dbReference type="InterPro" id="IPR014729">
    <property type="entry name" value="Rossmann-like_a/b/a_fold"/>
</dbReference>
<reference evidence="3 4" key="1">
    <citation type="journal article" date="2019" name="Int. J. Syst. Evol. Microbiol.">
        <title>The Global Catalogue of Microorganisms (GCM) 10K type strain sequencing project: providing services to taxonomists for standard genome sequencing and annotation.</title>
        <authorList>
            <consortium name="The Broad Institute Genomics Platform"/>
            <consortium name="The Broad Institute Genome Sequencing Center for Infectious Disease"/>
            <person name="Wu L."/>
            <person name="Ma J."/>
        </authorList>
    </citation>
    <scope>NUCLEOTIDE SEQUENCE [LARGE SCALE GENOMIC DNA]</scope>
    <source>
        <strain evidence="3 4">JCM 17504</strain>
    </source>
</reference>
<dbReference type="InterPro" id="IPR006015">
    <property type="entry name" value="Universal_stress_UspA"/>
</dbReference>
<sequence>MITERPSNIEWLGLFSVSKEMPTVVNRTQNVQRTILVPVDDSEQSQQALAVAATDFDDAEIIILYVLKPYVIKSVTESAVWDDEFRDNREQEAKQALEEYQQLVTEYGLNVRAEFTRRSPTRAISEARNKFDVDHIVLGYSGKTTLARVLLHYVTKPMMRQSPVSITLV</sequence>
<name>A0AAV3USF6_9EURY</name>
<keyword evidence="4" id="KW-1185">Reference proteome</keyword>
<gene>
    <name evidence="3" type="ORF">GCM10025751_58380</name>
</gene>
<organism evidence="3 4">
    <name type="scientific">Haladaptatus pallidirubidus</name>
    <dbReference type="NCBI Taxonomy" id="1008152"/>
    <lineage>
        <taxon>Archaea</taxon>
        <taxon>Methanobacteriati</taxon>
        <taxon>Methanobacteriota</taxon>
        <taxon>Stenosarchaea group</taxon>
        <taxon>Halobacteria</taxon>
        <taxon>Halobacteriales</taxon>
        <taxon>Haladaptataceae</taxon>
        <taxon>Haladaptatus</taxon>
    </lineage>
</organism>
<comment type="caution">
    <text evidence="3">The sequence shown here is derived from an EMBL/GenBank/DDBJ whole genome shotgun (WGS) entry which is preliminary data.</text>
</comment>